<evidence type="ECO:0000313" key="3">
    <source>
        <dbReference type="EMBL" id="BDG61457.1"/>
    </source>
</evidence>
<evidence type="ECO:0000256" key="2">
    <source>
        <dbReference type="SAM" id="MobiDB-lite"/>
    </source>
</evidence>
<proteinExistence type="predicted"/>
<feature type="region of interest" description="Disordered" evidence="2">
    <location>
        <begin position="188"/>
        <end position="208"/>
    </location>
</feature>
<evidence type="ECO:0000256" key="1">
    <source>
        <dbReference type="SAM" id="Coils"/>
    </source>
</evidence>
<keyword evidence="4" id="KW-1185">Reference proteome</keyword>
<name>A0AA35CLK5_9FIRM</name>
<feature type="coiled-coil region" evidence="1">
    <location>
        <begin position="223"/>
        <end position="293"/>
    </location>
</feature>
<dbReference type="EMBL" id="AP025628">
    <property type="protein sequence ID" value="BDG61457.1"/>
    <property type="molecule type" value="Genomic_DNA"/>
</dbReference>
<keyword evidence="1" id="KW-0175">Coiled coil</keyword>
<dbReference type="AlphaFoldDB" id="A0AA35CLK5"/>
<organism evidence="3 4">
    <name type="scientific">Caldinitratiruptor microaerophilus</name>
    <dbReference type="NCBI Taxonomy" id="671077"/>
    <lineage>
        <taxon>Bacteria</taxon>
        <taxon>Bacillati</taxon>
        <taxon>Bacillota</taxon>
        <taxon>Clostridia</taxon>
        <taxon>Eubacteriales</taxon>
        <taxon>Symbiobacteriaceae</taxon>
        <taxon>Caldinitratiruptor</taxon>
    </lineage>
</organism>
<sequence>MGMRTLAVWAHPGCATLADAAAEVAAELHDGGFTVAVVAGCGTDFHREVLSRFTETLLVYTPEEFASFREEAVANVVGLLHRRHDAVLILGLLGAGGPPPCWASAAEHHVLLLPADPAAAASVSEWVGGWQRAGRPLPHLLVEPRPEGPPAEEVSRACGLELMGTTADVAGAREERRVQNRERIRRIIQADRSEAGADRPPVPSEIEPDPELVQDLVQTVELLAALGRRRQALEQSTAAAQEEFDRLRSAMLGCIDSDEDPVDGIMEEQVRALVQAKARLRAARRERSRLIEEIRGPAARLRRWLDSVADEAG</sequence>
<dbReference type="Proteomes" id="UP001163687">
    <property type="component" value="Chromosome"/>
</dbReference>
<protein>
    <submittedName>
        <fullName evidence="3">Uncharacterized protein</fullName>
    </submittedName>
</protein>
<evidence type="ECO:0000313" key="4">
    <source>
        <dbReference type="Proteomes" id="UP001163687"/>
    </source>
</evidence>
<accession>A0AA35CLK5</accession>
<reference evidence="3" key="1">
    <citation type="submission" date="2022-03" db="EMBL/GenBank/DDBJ databases">
        <title>Complete genome sequence of Caldinitratiruptor microaerophilus.</title>
        <authorList>
            <person name="Mukaiyama R."/>
            <person name="Nishiyama T."/>
            <person name="Ueda K."/>
        </authorList>
    </citation>
    <scope>NUCLEOTIDE SEQUENCE</scope>
    <source>
        <strain evidence="3">JCM 16183</strain>
    </source>
</reference>
<dbReference type="RefSeq" id="WP_264842105.1">
    <property type="nucleotide sequence ID" value="NZ_AP025628.1"/>
</dbReference>
<feature type="compositionally biased region" description="Basic and acidic residues" evidence="2">
    <location>
        <begin position="188"/>
        <end position="197"/>
    </location>
</feature>
<dbReference type="KEGG" id="cmic:caldi_25470"/>
<gene>
    <name evidence="3" type="ORF">caldi_25470</name>
</gene>